<reference evidence="1 2" key="1">
    <citation type="submission" date="2017-07" db="EMBL/GenBank/DDBJ databases">
        <title>The complete genome sequence of Bacillus mesonae strain H20-5, an efficient strain improving plant abiotic stress resistance.</title>
        <authorList>
            <person name="Kim S.Y."/>
            <person name="Song H."/>
            <person name="Sang M.K."/>
            <person name="Weon H.-Y."/>
            <person name="Song J."/>
        </authorList>
    </citation>
    <scope>NUCLEOTIDE SEQUENCE [LARGE SCALE GENOMIC DNA]</scope>
    <source>
        <strain evidence="1 2">H20-5</strain>
    </source>
</reference>
<dbReference type="OrthoDB" id="2876840at2"/>
<dbReference type="Pfam" id="PF10830">
    <property type="entry name" value="DUF2553"/>
    <property type="match status" value="1"/>
</dbReference>
<gene>
    <name evidence="1" type="ORF">CHR53_15145</name>
</gene>
<name>A0A3Q9QV72_9BACI</name>
<keyword evidence="2" id="KW-1185">Reference proteome</keyword>
<protein>
    <recommendedName>
        <fullName evidence="3">DUF2553 domain-containing protein</fullName>
    </recommendedName>
</protein>
<organism evidence="1 2">
    <name type="scientific">Neobacillus mesonae</name>
    <dbReference type="NCBI Taxonomy" id="1193713"/>
    <lineage>
        <taxon>Bacteria</taxon>
        <taxon>Bacillati</taxon>
        <taxon>Bacillota</taxon>
        <taxon>Bacilli</taxon>
        <taxon>Bacillales</taxon>
        <taxon>Bacillaceae</taxon>
        <taxon>Neobacillus</taxon>
    </lineage>
</organism>
<sequence>MVLKQQKIDVTDRIVGKLKNGEIELYLENEKIGNIQLPNGYLIQVDHHFEADQQKIYQNVTTTQHPQAKYTDCYEGGWC</sequence>
<evidence type="ECO:0008006" key="3">
    <source>
        <dbReference type="Google" id="ProtNLM"/>
    </source>
</evidence>
<accession>A0A3Q9QV72</accession>
<evidence type="ECO:0000313" key="1">
    <source>
        <dbReference type="EMBL" id="AZU62505.1"/>
    </source>
</evidence>
<dbReference type="Proteomes" id="UP000282892">
    <property type="component" value="Chromosome"/>
</dbReference>
<evidence type="ECO:0000313" key="2">
    <source>
        <dbReference type="Proteomes" id="UP000282892"/>
    </source>
</evidence>
<proteinExistence type="predicted"/>
<dbReference type="AlphaFoldDB" id="A0A3Q9QV72"/>
<dbReference type="KEGG" id="nmk:CHR53_15145"/>
<dbReference type="InterPro" id="IPR020140">
    <property type="entry name" value="Uncharacterised_YusG"/>
</dbReference>
<dbReference type="EMBL" id="CP022572">
    <property type="protein sequence ID" value="AZU62505.1"/>
    <property type="molecule type" value="Genomic_DNA"/>
</dbReference>